<evidence type="ECO:0000313" key="7">
    <source>
        <dbReference type="EMBL" id="OBA19443.1"/>
    </source>
</evidence>
<dbReference type="Pfam" id="PF10294">
    <property type="entry name" value="Methyltransf_16"/>
    <property type="match status" value="1"/>
</dbReference>
<dbReference type="STRING" id="869754.A0A1A0H6A2"/>
<feature type="binding site" evidence="5">
    <location>
        <position position="108"/>
    </location>
    <ligand>
        <name>S-adenosyl-L-methionine</name>
        <dbReference type="ChEBI" id="CHEBI:59789"/>
    </ligand>
</feature>
<dbReference type="PANTHER" id="PTHR14614:SF10">
    <property type="entry name" value="PROTEIN N-TERMINAL AND LYSINE N-METHYLTRANSFERASE EFM7"/>
    <property type="match status" value="1"/>
</dbReference>
<dbReference type="Proteomes" id="UP000092555">
    <property type="component" value="Unassembled WGS sequence"/>
</dbReference>
<dbReference type="InterPro" id="IPR025784">
    <property type="entry name" value="EFM7"/>
</dbReference>
<dbReference type="GO" id="GO:0016279">
    <property type="term" value="F:protein-lysine N-methyltransferase activity"/>
    <property type="evidence" value="ECO:0007669"/>
    <property type="project" value="UniProtKB-UniRule"/>
</dbReference>
<name>A0A1A0H6A2_9ASCO</name>
<dbReference type="AlphaFoldDB" id="A0A1A0H6A2"/>
<dbReference type="EMBL" id="LXTC01000006">
    <property type="protein sequence ID" value="OBA19443.1"/>
    <property type="molecule type" value="Genomic_DNA"/>
</dbReference>
<evidence type="ECO:0000256" key="3">
    <source>
        <dbReference type="ARBA" id="ARBA00022679"/>
    </source>
</evidence>
<feature type="binding site" evidence="5">
    <location>
        <begin position="86"/>
        <end position="88"/>
    </location>
    <ligand>
        <name>S-adenosyl-L-methionine</name>
        <dbReference type="ChEBI" id="CHEBI:59789"/>
    </ligand>
</feature>
<dbReference type="CDD" id="cd02440">
    <property type="entry name" value="AdoMet_MTases"/>
    <property type="match status" value="1"/>
</dbReference>
<dbReference type="InterPro" id="IPR029063">
    <property type="entry name" value="SAM-dependent_MTases_sf"/>
</dbReference>
<evidence type="ECO:0000256" key="2">
    <source>
        <dbReference type="ARBA" id="ARBA00022603"/>
    </source>
</evidence>
<organism evidence="7 8">
    <name type="scientific">Metschnikowia bicuspidata var. bicuspidata NRRL YB-4993</name>
    <dbReference type="NCBI Taxonomy" id="869754"/>
    <lineage>
        <taxon>Eukaryota</taxon>
        <taxon>Fungi</taxon>
        <taxon>Dikarya</taxon>
        <taxon>Ascomycota</taxon>
        <taxon>Saccharomycotina</taxon>
        <taxon>Pichiomycetes</taxon>
        <taxon>Metschnikowiaceae</taxon>
        <taxon>Metschnikowia</taxon>
    </lineage>
</organism>
<comment type="similarity">
    <text evidence="5">Belongs to the class I-like SAM-binding methyltransferase superfamily. EFM7 family.</text>
</comment>
<keyword evidence="4 5" id="KW-0949">S-adenosyl-L-methionine</keyword>
<dbReference type="OrthoDB" id="46564at2759"/>
<feature type="binding site" evidence="5">
    <location>
        <position position="59"/>
    </location>
    <ligand>
        <name>S-adenosyl-L-methionine</name>
        <dbReference type="ChEBI" id="CHEBI:59789"/>
    </ligand>
</feature>
<keyword evidence="1 5" id="KW-0963">Cytoplasm</keyword>
<evidence type="ECO:0000313" key="8">
    <source>
        <dbReference type="Proteomes" id="UP000092555"/>
    </source>
</evidence>
<dbReference type="HAMAP" id="MF_03223">
    <property type="entry name" value="Methyltr_EFM7"/>
    <property type="match status" value="1"/>
</dbReference>
<comment type="caution">
    <text evidence="7">The sequence shown here is derived from an EMBL/GenBank/DDBJ whole genome shotgun (WGS) entry which is preliminary data.</text>
</comment>
<dbReference type="GO" id="GO:0071885">
    <property type="term" value="F:N-terminal protein N-methyltransferase activity"/>
    <property type="evidence" value="ECO:0007669"/>
    <property type="project" value="UniProtKB-UniRule"/>
</dbReference>
<reference evidence="7 8" key="1">
    <citation type="submission" date="2016-05" db="EMBL/GenBank/DDBJ databases">
        <title>Comparative genomics of biotechnologically important yeasts.</title>
        <authorList>
            <consortium name="DOE Joint Genome Institute"/>
            <person name="Riley R."/>
            <person name="Haridas S."/>
            <person name="Wolfe K.H."/>
            <person name="Lopes M.R."/>
            <person name="Hittinger C.T."/>
            <person name="Goker M."/>
            <person name="Salamov A."/>
            <person name="Wisecaver J."/>
            <person name="Long T.M."/>
            <person name="Aerts A.L."/>
            <person name="Barry K."/>
            <person name="Choi C."/>
            <person name="Clum A."/>
            <person name="Coughlan A.Y."/>
            <person name="Deshpande S."/>
            <person name="Douglass A.P."/>
            <person name="Hanson S.J."/>
            <person name="Klenk H.-P."/>
            <person name="LaButti K."/>
            <person name="Lapidus A."/>
            <person name="Lindquist E."/>
            <person name="Lipzen A."/>
            <person name="Meier-kolthoff J.P."/>
            <person name="Ohm R.A."/>
            <person name="Otillar R.P."/>
            <person name="Pangilinan J."/>
            <person name="Peng Y."/>
            <person name="Rokas A."/>
            <person name="Rosa C.A."/>
            <person name="Scheuner C."/>
            <person name="Sibirny A.A."/>
            <person name="Slot J.C."/>
            <person name="Stielow J.B."/>
            <person name="Sun H."/>
            <person name="Kurtzman C.P."/>
            <person name="Blackwell M."/>
            <person name="Grigoriev I.V."/>
            <person name="Jeffries T.W."/>
        </authorList>
    </citation>
    <scope>NUCLEOTIDE SEQUENCE [LARGE SCALE GENOMIC DNA]</scope>
    <source>
        <strain evidence="7 8">NRRL YB-4993</strain>
    </source>
</reference>
<sequence length="264" mass="30097">MSDNESDFGSNLFEEPEDFCPPPPASHFVDYERKNHTQGPSKILLKLVGKSPLWGHLLWNAGKYTADYLDKHSDRLVQGKKVLELGAAAGLPSLVCGINGASKVLCTDYPDPDLLSHIQYNVDHCDGIPESTDVKVTGFIWGQDETALCYDGLKENELPQQIAEDAKFDLIILSDLVFNHTEHRKLLSNCRNALKKNGTALVVFSPHRPWLLNDDLQFFTTCEDFQFKADFIELVNWKPMFEEDDETVEIRSRVYCYELRPQWD</sequence>
<comment type="subcellular location">
    <subcellularLocation>
        <location evidence="5">Cytoplasm</location>
    </subcellularLocation>
</comment>
<gene>
    <name evidence="5" type="primary">EFM7</name>
    <name evidence="7" type="ORF">METBIDRAFT_33136</name>
</gene>
<dbReference type="RefSeq" id="XP_018709971.1">
    <property type="nucleotide sequence ID" value="XM_018856235.1"/>
</dbReference>
<evidence type="ECO:0000256" key="6">
    <source>
        <dbReference type="SAM" id="MobiDB-lite"/>
    </source>
</evidence>
<keyword evidence="8" id="KW-1185">Reference proteome</keyword>
<dbReference type="Gene3D" id="3.40.50.150">
    <property type="entry name" value="Vaccinia Virus protein VP39"/>
    <property type="match status" value="1"/>
</dbReference>
<feature type="binding site" evidence="5">
    <location>
        <position position="141"/>
    </location>
    <ligand>
        <name>S-adenosyl-L-methionine</name>
        <dbReference type="ChEBI" id="CHEBI:59789"/>
    </ligand>
</feature>
<dbReference type="InterPro" id="IPR019410">
    <property type="entry name" value="Methyltransf_16"/>
</dbReference>
<dbReference type="GO" id="GO:0000183">
    <property type="term" value="P:rDNA heterochromatin formation"/>
    <property type="evidence" value="ECO:0007669"/>
    <property type="project" value="EnsemblFungi"/>
</dbReference>
<dbReference type="PROSITE" id="PS51560">
    <property type="entry name" value="SAM_MT_NNT1"/>
    <property type="match status" value="1"/>
</dbReference>
<dbReference type="SUPFAM" id="SSF53335">
    <property type="entry name" value="S-adenosyl-L-methionine-dependent methyltransferases"/>
    <property type="match status" value="1"/>
</dbReference>
<proteinExistence type="inferred from homology"/>
<dbReference type="GO" id="GO:0032259">
    <property type="term" value="P:methylation"/>
    <property type="evidence" value="ECO:0007669"/>
    <property type="project" value="UniProtKB-KW"/>
</dbReference>
<dbReference type="PANTHER" id="PTHR14614">
    <property type="entry name" value="HEPATOCELLULAR CARCINOMA-ASSOCIATED ANTIGEN"/>
    <property type="match status" value="1"/>
</dbReference>
<evidence type="ECO:0000256" key="4">
    <source>
        <dbReference type="ARBA" id="ARBA00022691"/>
    </source>
</evidence>
<dbReference type="GeneID" id="30029211"/>
<protein>
    <recommendedName>
        <fullName evidence="5">Protein N-terminal and lysine N-methyltransferase EFM7</fullName>
        <ecNumber evidence="5">2.1.1.-</ecNumber>
    </recommendedName>
    <alternativeName>
        <fullName evidence="5">Elongation factor methyltransferase 7</fullName>
    </alternativeName>
</protein>
<feature type="binding site" evidence="5">
    <location>
        <position position="174"/>
    </location>
    <ligand>
        <name>S-adenosyl-L-methionine</name>
        <dbReference type="ChEBI" id="CHEBI:59789"/>
    </ligand>
</feature>
<accession>A0A1A0H6A2</accession>
<dbReference type="GO" id="GO:0005737">
    <property type="term" value="C:cytoplasm"/>
    <property type="evidence" value="ECO:0007669"/>
    <property type="project" value="UniProtKB-SubCell"/>
</dbReference>
<keyword evidence="2 5" id="KW-0489">Methyltransferase</keyword>
<comment type="function">
    <text evidence="5">S-adenosyl-L-methionine-dependent protein methyltransferase that trimethylates the N-terminal glycine 'Gly-2' of elongation factor 1-alpha, before also catalyzing the mono- and dimethylation of 'Lys-3'.</text>
</comment>
<evidence type="ECO:0000256" key="1">
    <source>
        <dbReference type="ARBA" id="ARBA00022490"/>
    </source>
</evidence>
<keyword evidence="3 5" id="KW-0808">Transferase</keyword>
<feature type="region of interest" description="Disordered" evidence="6">
    <location>
        <begin position="1"/>
        <end position="25"/>
    </location>
</feature>
<dbReference type="EC" id="2.1.1.-" evidence="5"/>
<evidence type="ECO:0000256" key="5">
    <source>
        <dbReference type="HAMAP-Rule" id="MF_03223"/>
    </source>
</evidence>